<evidence type="ECO:0000256" key="3">
    <source>
        <dbReference type="ARBA" id="ARBA00023015"/>
    </source>
</evidence>
<keyword evidence="4" id="KW-0238">DNA-binding</keyword>
<dbReference type="PANTHER" id="PTHR48000">
    <property type="entry name" value="OS09G0431300 PROTEIN"/>
    <property type="match status" value="1"/>
</dbReference>
<evidence type="ECO:0000256" key="2">
    <source>
        <dbReference type="ARBA" id="ARBA00022737"/>
    </source>
</evidence>
<evidence type="ECO:0000259" key="7">
    <source>
        <dbReference type="PROSITE" id="PS50090"/>
    </source>
</evidence>
<dbReference type="PROSITE" id="PS50090">
    <property type="entry name" value="MYB_LIKE"/>
    <property type="match status" value="2"/>
</dbReference>
<dbReference type="Proteomes" id="UP001345219">
    <property type="component" value="Chromosome 20"/>
</dbReference>
<reference evidence="9 10" key="1">
    <citation type="journal article" date="2023" name="Hortic Res">
        <title>Pangenome of water caltrop reveals structural variations and asymmetric subgenome divergence after allopolyploidization.</title>
        <authorList>
            <person name="Zhang X."/>
            <person name="Chen Y."/>
            <person name="Wang L."/>
            <person name="Yuan Y."/>
            <person name="Fang M."/>
            <person name="Shi L."/>
            <person name="Lu R."/>
            <person name="Comes H.P."/>
            <person name="Ma Y."/>
            <person name="Chen Y."/>
            <person name="Huang G."/>
            <person name="Zhou Y."/>
            <person name="Zheng Z."/>
            <person name="Qiu Y."/>
        </authorList>
    </citation>
    <scope>NUCLEOTIDE SEQUENCE [LARGE SCALE GENOMIC DNA]</scope>
    <source>
        <tissue evidence="9">Roots</tissue>
    </source>
</reference>
<comment type="caution">
    <text evidence="9">The sequence shown here is derived from an EMBL/GenBank/DDBJ whole genome shotgun (WGS) entry which is preliminary data.</text>
</comment>
<name>A0AAN7GTF9_9MYRT</name>
<dbReference type="GO" id="GO:0003677">
    <property type="term" value="F:DNA binding"/>
    <property type="evidence" value="ECO:0007669"/>
    <property type="project" value="UniProtKB-KW"/>
</dbReference>
<dbReference type="AlphaFoldDB" id="A0AAN7GTF9"/>
<protein>
    <submittedName>
        <fullName evidence="9">Uncharacterized protein</fullName>
    </submittedName>
</protein>
<evidence type="ECO:0000313" key="9">
    <source>
        <dbReference type="EMBL" id="KAK4747030.1"/>
    </source>
</evidence>
<dbReference type="InterPro" id="IPR001005">
    <property type="entry name" value="SANT/Myb"/>
</dbReference>
<dbReference type="CDD" id="cd00167">
    <property type="entry name" value="SANT"/>
    <property type="match status" value="2"/>
</dbReference>
<keyword evidence="10" id="KW-1185">Reference proteome</keyword>
<feature type="domain" description="Myb-like" evidence="7">
    <location>
        <begin position="63"/>
        <end position="113"/>
    </location>
</feature>
<evidence type="ECO:0000259" key="8">
    <source>
        <dbReference type="PROSITE" id="PS51294"/>
    </source>
</evidence>
<dbReference type="SMART" id="SM00717">
    <property type="entry name" value="SANT"/>
    <property type="match status" value="2"/>
</dbReference>
<dbReference type="Gene3D" id="1.10.10.60">
    <property type="entry name" value="Homeodomain-like"/>
    <property type="match status" value="2"/>
</dbReference>
<feature type="domain" description="HTH myb-type" evidence="8">
    <location>
        <begin position="67"/>
        <end position="117"/>
    </location>
</feature>
<dbReference type="InterPro" id="IPR017930">
    <property type="entry name" value="Myb_dom"/>
</dbReference>
<accession>A0AAN7GTF9</accession>
<keyword evidence="2" id="KW-0677">Repeat</keyword>
<keyword evidence="5" id="KW-0804">Transcription</keyword>
<dbReference type="EMBL" id="JAXIOK010000020">
    <property type="protein sequence ID" value="KAK4747030.1"/>
    <property type="molecule type" value="Genomic_DNA"/>
</dbReference>
<dbReference type="PANTHER" id="PTHR48000:SF46">
    <property type="entry name" value="TRANSCRIPTION FACTOR MYB36"/>
    <property type="match status" value="1"/>
</dbReference>
<comment type="subcellular location">
    <subcellularLocation>
        <location evidence="1">Nucleus</location>
    </subcellularLocation>
</comment>
<dbReference type="SUPFAM" id="SSF46689">
    <property type="entry name" value="Homeodomain-like"/>
    <property type="match status" value="1"/>
</dbReference>
<sequence length="264" mass="28605">MGRAPCCDKANVKRGPWSPEEDATLRSYLEAHGTAGNWITLPQKAGLRRCGKSCRLRWLNYLRPDIKHGGFTEEENSLIIGLYTEIGSRWSVIASQLPGRTDNDVKNHWNTKLKKRLLSGKINLPTPNYSTITVNSISYSSSVGGMIKNELAPTKDYNYRGFPVVSGACLEPSSSTFSSTLLADHVQYGPSLMAHGVCGPDVGSVPAPVNGGIAVGENGGETNLEFGFSWDMMISELLFDEKASGVSGDVLDEVNGQSHTNSQH</sequence>
<keyword evidence="3" id="KW-0805">Transcription regulation</keyword>
<gene>
    <name evidence="9" type="ORF">SAY87_026067</name>
</gene>
<evidence type="ECO:0000256" key="4">
    <source>
        <dbReference type="ARBA" id="ARBA00023125"/>
    </source>
</evidence>
<keyword evidence="6" id="KW-0539">Nucleus</keyword>
<evidence type="ECO:0000313" key="10">
    <source>
        <dbReference type="Proteomes" id="UP001345219"/>
    </source>
</evidence>
<dbReference type="GO" id="GO:0005634">
    <property type="term" value="C:nucleus"/>
    <property type="evidence" value="ECO:0007669"/>
    <property type="project" value="UniProtKB-SubCell"/>
</dbReference>
<dbReference type="PROSITE" id="PS51294">
    <property type="entry name" value="HTH_MYB"/>
    <property type="match status" value="2"/>
</dbReference>
<evidence type="ECO:0000256" key="6">
    <source>
        <dbReference type="ARBA" id="ARBA00023242"/>
    </source>
</evidence>
<evidence type="ECO:0000256" key="1">
    <source>
        <dbReference type="ARBA" id="ARBA00004123"/>
    </source>
</evidence>
<dbReference type="Pfam" id="PF00249">
    <property type="entry name" value="Myb_DNA-binding"/>
    <property type="match status" value="2"/>
</dbReference>
<evidence type="ECO:0000256" key="5">
    <source>
        <dbReference type="ARBA" id="ARBA00023163"/>
    </source>
</evidence>
<organism evidence="9 10">
    <name type="scientific">Trapa incisa</name>
    <dbReference type="NCBI Taxonomy" id="236973"/>
    <lineage>
        <taxon>Eukaryota</taxon>
        <taxon>Viridiplantae</taxon>
        <taxon>Streptophyta</taxon>
        <taxon>Embryophyta</taxon>
        <taxon>Tracheophyta</taxon>
        <taxon>Spermatophyta</taxon>
        <taxon>Magnoliopsida</taxon>
        <taxon>eudicotyledons</taxon>
        <taxon>Gunneridae</taxon>
        <taxon>Pentapetalae</taxon>
        <taxon>rosids</taxon>
        <taxon>malvids</taxon>
        <taxon>Myrtales</taxon>
        <taxon>Lythraceae</taxon>
        <taxon>Trapa</taxon>
    </lineage>
</organism>
<dbReference type="InterPro" id="IPR009057">
    <property type="entry name" value="Homeodomain-like_sf"/>
</dbReference>
<feature type="domain" description="Myb-like" evidence="7">
    <location>
        <begin position="9"/>
        <end position="62"/>
    </location>
</feature>
<dbReference type="FunFam" id="1.10.10.60:FF:000015">
    <property type="entry name" value="Transcription factor RAX3"/>
    <property type="match status" value="1"/>
</dbReference>
<proteinExistence type="predicted"/>
<feature type="domain" description="HTH myb-type" evidence="8">
    <location>
        <begin position="9"/>
        <end position="66"/>
    </location>
</feature>